<keyword evidence="5" id="KW-1185">Reference proteome</keyword>
<dbReference type="Gene3D" id="1.10.357.10">
    <property type="entry name" value="Tetracycline Repressor, domain 2"/>
    <property type="match status" value="1"/>
</dbReference>
<dbReference type="InterPro" id="IPR009057">
    <property type="entry name" value="Homeodomain-like_sf"/>
</dbReference>
<dbReference type="SUPFAM" id="SSF46689">
    <property type="entry name" value="Homeodomain-like"/>
    <property type="match status" value="1"/>
</dbReference>
<reference evidence="4 5" key="1">
    <citation type="submission" date="2018-12" db="EMBL/GenBank/DDBJ databases">
        <title>Complete Genome Sequence of Glutamicibacter creatinolyticus strain LGCM259,isolated from an abscess of a 12-year-old mare in Italy.</title>
        <authorList>
            <person name="Santos R.G."/>
            <person name="Silva A.L."/>
            <person name="Seyffert N."/>
            <person name="Castro T.L.P."/>
            <person name="Attili A.R."/>
            <person name="Rifici C."/>
            <person name="Mazzullo G."/>
            <person name="Brenig B."/>
            <person name="Venanzi F."/>
            <person name="Azevedo V."/>
        </authorList>
    </citation>
    <scope>NUCLEOTIDE SEQUENCE [LARGE SCALE GENOMIC DNA]</scope>
    <source>
        <strain evidence="4 5">LGCM 259</strain>
    </source>
</reference>
<dbReference type="KEGG" id="gcr:GcLGCM259_2954"/>
<evidence type="ECO:0000313" key="5">
    <source>
        <dbReference type="Proteomes" id="UP000307000"/>
    </source>
</evidence>
<proteinExistence type="predicted"/>
<dbReference type="InterPro" id="IPR041583">
    <property type="entry name" value="TetR_C_31"/>
</dbReference>
<feature type="DNA-binding region" description="H-T-H motif" evidence="2">
    <location>
        <begin position="56"/>
        <end position="75"/>
    </location>
</feature>
<dbReference type="EMBL" id="CP034412">
    <property type="protein sequence ID" value="QCY48660.1"/>
    <property type="molecule type" value="Genomic_DNA"/>
</dbReference>
<dbReference type="SUPFAM" id="SSF48498">
    <property type="entry name" value="Tetracyclin repressor-like, C-terminal domain"/>
    <property type="match status" value="1"/>
</dbReference>
<dbReference type="InterPro" id="IPR036271">
    <property type="entry name" value="Tet_transcr_reg_TetR-rel_C_sf"/>
</dbReference>
<accession>A0A5B7WZC5</accession>
<evidence type="ECO:0000256" key="1">
    <source>
        <dbReference type="ARBA" id="ARBA00023125"/>
    </source>
</evidence>
<feature type="domain" description="HTH tetR-type" evidence="3">
    <location>
        <begin position="33"/>
        <end position="93"/>
    </location>
</feature>
<evidence type="ECO:0000256" key="2">
    <source>
        <dbReference type="PROSITE-ProRule" id="PRU00335"/>
    </source>
</evidence>
<evidence type="ECO:0000313" key="4">
    <source>
        <dbReference type="EMBL" id="QCY48660.1"/>
    </source>
</evidence>
<protein>
    <submittedName>
        <fullName evidence="4">Transcriptional regulator, TetR family</fullName>
    </submittedName>
</protein>
<dbReference type="Proteomes" id="UP000307000">
    <property type="component" value="Chromosome"/>
</dbReference>
<sequence length="217" mass="23635">MRRPSGRFLKIQDMQSTVGTLANFRPAYSEDMETGQQRAMDAAIELVGTQGLRALTHRRVDEHAGLPAGSTSNYARTRAALVHAVMDRIIELEARATEAATMPATAAQLLESMARLIDATTGERRVLSTARLILFMEASHDERLRERVMAGRVILERFVTAALQRLGAGDPRSGASALMACAEGIILHRIVRQDRSDARPALRLVLSGILPIDPVGA</sequence>
<keyword evidence="1 2" id="KW-0238">DNA-binding</keyword>
<dbReference type="InterPro" id="IPR001647">
    <property type="entry name" value="HTH_TetR"/>
</dbReference>
<dbReference type="Pfam" id="PF17940">
    <property type="entry name" value="TetR_C_31"/>
    <property type="match status" value="1"/>
</dbReference>
<name>A0A5B7WZC5_9MICC</name>
<dbReference type="AlphaFoldDB" id="A0A5B7WZC5"/>
<organism evidence="4 5">
    <name type="scientific">Glutamicibacter creatinolyticus</name>
    <dbReference type="NCBI Taxonomy" id="162496"/>
    <lineage>
        <taxon>Bacteria</taxon>
        <taxon>Bacillati</taxon>
        <taxon>Actinomycetota</taxon>
        <taxon>Actinomycetes</taxon>
        <taxon>Micrococcales</taxon>
        <taxon>Micrococcaceae</taxon>
        <taxon>Glutamicibacter</taxon>
    </lineage>
</organism>
<dbReference type="GO" id="GO:0003677">
    <property type="term" value="F:DNA binding"/>
    <property type="evidence" value="ECO:0007669"/>
    <property type="project" value="UniProtKB-UniRule"/>
</dbReference>
<evidence type="ECO:0000259" key="3">
    <source>
        <dbReference type="PROSITE" id="PS50977"/>
    </source>
</evidence>
<dbReference type="PROSITE" id="PS50977">
    <property type="entry name" value="HTH_TETR_2"/>
    <property type="match status" value="1"/>
</dbReference>
<gene>
    <name evidence="4" type="ORF">GcLGCM259_2954</name>
</gene>